<dbReference type="AlphaFoldDB" id="A0A3S3QV48"/>
<dbReference type="GO" id="GO:0016020">
    <property type="term" value="C:membrane"/>
    <property type="evidence" value="ECO:0007669"/>
    <property type="project" value="UniProtKB-SubCell"/>
</dbReference>
<dbReference type="PROSITE" id="PS50853">
    <property type="entry name" value="FN3"/>
    <property type="match status" value="4"/>
</dbReference>
<protein>
    <submittedName>
        <fullName evidence="16">Down syndrome cell adhesion molecule-like protein Dscam2</fullName>
    </submittedName>
</protein>
<evidence type="ECO:0000256" key="3">
    <source>
        <dbReference type="ARBA" id="ARBA00022729"/>
    </source>
</evidence>
<dbReference type="InterPro" id="IPR036179">
    <property type="entry name" value="Ig-like_dom_sf"/>
</dbReference>
<feature type="domain" description="Fibronectin type-III" evidence="15">
    <location>
        <begin position="775"/>
        <end position="874"/>
    </location>
</feature>
<dbReference type="GO" id="GO:0098609">
    <property type="term" value="P:cell-cell adhesion"/>
    <property type="evidence" value="ECO:0007669"/>
    <property type="project" value="TreeGrafter"/>
</dbReference>
<proteinExistence type="predicted"/>
<evidence type="ECO:0000256" key="7">
    <source>
        <dbReference type="ARBA" id="ARBA00022989"/>
    </source>
</evidence>
<dbReference type="STRING" id="1965070.A0A3S3QV48"/>
<feature type="domain" description="Fibronectin type-III" evidence="15">
    <location>
        <begin position="675"/>
        <end position="770"/>
    </location>
</feature>
<feature type="compositionally biased region" description="Basic and acidic residues" evidence="13">
    <location>
        <begin position="1078"/>
        <end position="1092"/>
    </location>
</feature>
<dbReference type="InterPro" id="IPR056754">
    <property type="entry name" value="DSCAM/DSCAML_C"/>
</dbReference>
<keyword evidence="10" id="KW-1015">Disulfide bond</keyword>
<evidence type="ECO:0000256" key="6">
    <source>
        <dbReference type="ARBA" id="ARBA00022902"/>
    </source>
</evidence>
<comment type="caution">
    <text evidence="16">The sequence shown here is derived from an EMBL/GenBank/DDBJ whole genome shotgun (WGS) entry which is preliminary data.</text>
</comment>
<dbReference type="FunFam" id="2.60.40.10:FF:000324">
    <property type="entry name" value="Down syndrome cell adhesion molecule, isoform D"/>
    <property type="match status" value="1"/>
</dbReference>
<dbReference type="Pfam" id="PF13927">
    <property type="entry name" value="Ig_3"/>
    <property type="match status" value="2"/>
</dbReference>
<comment type="subcellular location">
    <subcellularLocation>
        <location evidence="1">Membrane</location>
        <topology evidence="1">Single-pass membrane protein</topology>
    </subcellularLocation>
    <subcellularLocation>
        <location evidence="12">Synapse</location>
    </subcellularLocation>
</comment>
<dbReference type="SMART" id="SM00408">
    <property type="entry name" value="IGc2"/>
    <property type="match status" value="5"/>
</dbReference>
<dbReference type="SUPFAM" id="SSF48726">
    <property type="entry name" value="Immunoglobulin"/>
    <property type="match status" value="6"/>
</dbReference>
<keyword evidence="6" id="KW-0524">Neurogenesis</keyword>
<dbReference type="InterPro" id="IPR003598">
    <property type="entry name" value="Ig_sub2"/>
</dbReference>
<keyword evidence="7" id="KW-1133">Transmembrane helix</keyword>
<dbReference type="OrthoDB" id="5982258at2759"/>
<feature type="domain" description="Ig-like" evidence="14">
    <location>
        <begin position="232"/>
        <end position="323"/>
    </location>
</feature>
<evidence type="ECO:0000256" key="12">
    <source>
        <dbReference type="ARBA" id="ARBA00034103"/>
    </source>
</evidence>
<dbReference type="CDD" id="cd00096">
    <property type="entry name" value="Ig"/>
    <property type="match status" value="1"/>
</dbReference>
<dbReference type="InterPro" id="IPR013783">
    <property type="entry name" value="Ig-like_fold"/>
</dbReference>
<dbReference type="Pfam" id="PF00041">
    <property type="entry name" value="fn3"/>
    <property type="match status" value="3"/>
</dbReference>
<feature type="non-terminal residue" evidence="16">
    <location>
        <position position="1236"/>
    </location>
</feature>
<dbReference type="SUPFAM" id="SSF49265">
    <property type="entry name" value="Fibronectin type III"/>
    <property type="match status" value="2"/>
</dbReference>
<feature type="region of interest" description="Disordered" evidence="13">
    <location>
        <begin position="1078"/>
        <end position="1098"/>
    </location>
</feature>
<dbReference type="FunFam" id="2.60.40.10:FF:000028">
    <property type="entry name" value="Neuronal cell adhesion molecule"/>
    <property type="match status" value="1"/>
</dbReference>
<dbReference type="FunFam" id="2.60.40.10:FF:000333">
    <property type="entry name" value="Down syndrome cell adhesion molecule"/>
    <property type="match status" value="1"/>
</dbReference>
<dbReference type="GO" id="GO:0007399">
    <property type="term" value="P:nervous system development"/>
    <property type="evidence" value="ECO:0007669"/>
    <property type="project" value="UniProtKB-KW"/>
</dbReference>
<evidence type="ECO:0000256" key="9">
    <source>
        <dbReference type="ARBA" id="ARBA00023136"/>
    </source>
</evidence>
<evidence type="ECO:0000256" key="1">
    <source>
        <dbReference type="ARBA" id="ARBA00004167"/>
    </source>
</evidence>
<keyword evidence="4" id="KW-0677">Repeat</keyword>
<dbReference type="GO" id="GO:0009653">
    <property type="term" value="P:anatomical structure morphogenesis"/>
    <property type="evidence" value="ECO:0007669"/>
    <property type="project" value="UniProtKB-ARBA"/>
</dbReference>
<dbReference type="Proteomes" id="UP000285301">
    <property type="component" value="Unassembled WGS sequence"/>
</dbReference>
<dbReference type="PANTHER" id="PTHR44170">
    <property type="entry name" value="PROTEIN SIDEKICK"/>
    <property type="match status" value="1"/>
</dbReference>
<dbReference type="SMART" id="SM00409">
    <property type="entry name" value="IG"/>
    <property type="match status" value="6"/>
</dbReference>
<dbReference type="InterPro" id="IPR013098">
    <property type="entry name" value="Ig_I-set"/>
</dbReference>
<evidence type="ECO:0000256" key="4">
    <source>
        <dbReference type="ARBA" id="ARBA00022737"/>
    </source>
</evidence>
<accession>A0A3S3QV48</accession>
<keyword evidence="17" id="KW-1185">Reference proteome</keyword>
<dbReference type="EMBL" id="NCKU01000716">
    <property type="protein sequence ID" value="RWS14452.1"/>
    <property type="molecule type" value="Genomic_DNA"/>
</dbReference>
<reference evidence="16 17" key="1">
    <citation type="journal article" date="2018" name="Gigascience">
        <title>Genomes of trombidid mites reveal novel predicted allergens and laterally-transferred genes associated with secondary metabolism.</title>
        <authorList>
            <person name="Dong X."/>
            <person name="Chaisiri K."/>
            <person name="Xia D."/>
            <person name="Armstrong S.D."/>
            <person name="Fang Y."/>
            <person name="Donnelly M.J."/>
            <person name="Kadowaki T."/>
            <person name="McGarry J.W."/>
            <person name="Darby A.C."/>
            <person name="Makepeace B.L."/>
        </authorList>
    </citation>
    <scope>NUCLEOTIDE SEQUENCE [LARGE SCALE GENOMIC DNA]</scope>
    <source>
        <strain evidence="16">UoL-WK</strain>
    </source>
</reference>
<sequence length="1236" mass="138566">VLITNGYHEDGISLKRSFANNLINFILEPPSRIDFYNTTGALIPCAAIGEPKPNLWWIVEPDGYKVTEIPGLRHLRSDGSLVFPPFKASDYRQDVHAATYRCIAGNNFGIIGSKDVHVTGVVKQNYNIQVFDEFSIEGNTAVLRCTIPTFAKDYIVVTSWIRDESITITSSVYTGGRFSVFANGFLHIRRVTLEDGLGSYRCVTRNKLTGETSASTSTGKLIVTESRGKLAPRITHFLPKIDAEKGHNVELACAAQGSPPPTYSWYKMVGLSNNLVPVTYDSQRIVQFESSLFIKDIRLDDSGKYLCMVNNTSGRERVEIELIVRVPLQISIHPQIGRVEIGGSIVFHCNVTGYPIEKIRWTKDQSLIVPNSRYRSTAPESLHIHNVRREDKGFYQCYAYSDTESIQSVAQLKLGDNRRIPYNHRQRSFKNGTLLIEFVDKRNDVGEYKCVVRSNQETIGSDVRAIGSRNIRVQSEKSSSPVIEPFTFPKVLEEGSRAKVLCTVTKGDPPFAIKWFKSGQLITKSGGDVSAIDIDDYSVALVFAKVSLSNRGDYTCVASNMVASTNYTASAIVHARPRWIIEPLNTVGVTGKDAFLHCQADGFPEPTIEWKRASGDLVSNPYKLIQFDGRTQKLENNTLQIKNVDKNDAGFYMCQASNGIDSGISTVVELQRPDAPSKAGILKVESRSITINWSPPYSGNSPILHYVIEYKEVTDEWDTDSKQQRVPGTETKATIYSLWPGTAYHLRLMAENSLGKSEPGIVLHAITELEVPAEPPTDVKVEPLSSRSVRVKWKPPKSMRFRNHIKGYYIGYKLVKSEKAFTYKTIEINSPNGPFETVINNLEPLSKYAFVVKAFNRKGSGPPSSEAFAKTNEIDVPTAPIVDVTPLGHKSISIKWEISDTTTSLLGFKVFLKEDIGSWQEFGVQNDVNSYVFKDLLCGTRYQVYVLARNEAGDGIPSQTMFTKTLGAVPIAPSQGSFLRANGTSIILRLNEWQDGGCPLKEFKLQYRQDNSEYWNHENFISGNTREYVITKLQPETLYRLRIAAINEAGATEAEYTFTTASKEMRILSQSGWSISDDNKKTRTREADHNSSVKDSIAYSGDVQMSDMSLKQSRSNLYDKGTGHKECLYFPSTFEINNQSANVSQFSKTSDSLNISEETMGNSSYQFVVEERTYETPFLVTKPKSNHSPRRFSLANADNTYSYPSRSKPQVKESEDIILNRWPNFKNDYPSYRMET</sequence>
<name>A0A3S3QV48_9ACAR</name>
<dbReference type="InterPro" id="IPR007110">
    <property type="entry name" value="Ig-like_dom"/>
</dbReference>
<dbReference type="SMART" id="SM00060">
    <property type="entry name" value="FN3"/>
    <property type="match status" value="4"/>
</dbReference>
<evidence type="ECO:0000259" key="15">
    <source>
        <dbReference type="PROSITE" id="PS50853"/>
    </source>
</evidence>
<keyword evidence="8" id="KW-0770">Synapse</keyword>
<evidence type="ECO:0000256" key="11">
    <source>
        <dbReference type="ARBA" id="ARBA00023319"/>
    </source>
</evidence>
<feature type="domain" description="Fibronectin type-III" evidence="15">
    <location>
        <begin position="876"/>
        <end position="968"/>
    </location>
</feature>
<feature type="non-terminal residue" evidence="16">
    <location>
        <position position="1"/>
    </location>
</feature>
<dbReference type="Pfam" id="PF07679">
    <property type="entry name" value="I-set"/>
    <property type="match status" value="2"/>
</dbReference>
<dbReference type="PROSITE" id="PS50835">
    <property type="entry name" value="IG_LIKE"/>
    <property type="match status" value="5"/>
</dbReference>
<dbReference type="SMART" id="SM00406">
    <property type="entry name" value="IGv"/>
    <property type="match status" value="2"/>
</dbReference>
<evidence type="ECO:0000256" key="8">
    <source>
        <dbReference type="ARBA" id="ARBA00023018"/>
    </source>
</evidence>
<gene>
    <name evidence="16" type="ORF">B4U79_05578</name>
</gene>
<dbReference type="CDD" id="cd00063">
    <property type="entry name" value="FN3"/>
    <property type="match status" value="4"/>
</dbReference>
<keyword evidence="3" id="KW-0732">Signal</keyword>
<dbReference type="InterPro" id="IPR003961">
    <property type="entry name" value="FN3_dom"/>
</dbReference>
<organism evidence="16 17">
    <name type="scientific">Dinothrombium tinctorium</name>
    <dbReference type="NCBI Taxonomy" id="1965070"/>
    <lineage>
        <taxon>Eukaryota</taxon>
        <taxon>Metazoa</taxon>
        <taxon>Ecdysozoa</taxon>
        <taxon>Arthropoda</taxon>
        <taxon>Chelicerata</taxon>
        <taxon>Arachnida</taxon>
        <taxon>Acari</taxon>
        <taxon>Acariformes</taxon>
        <taxon>Trombidiformes</taxon>
        <taxon>Prostigmata</taxon>
        <taxon>Anystina</taxon>
        <taxon>Parasitengona</taxon>
        <taxon>Trombidioidea</taxon>
        <taxon>Trombidiidae</taxon>
        <taxon>Dinothrombium</taxon>
    </lineage>
</organism>
<evidence type="ECO:0000256" key="2">
    <source>
        <dbReference type="ARBA" id="ARBA00022692"/>
    </source>
</evidence>
<dbReference type="InterPro" id="IPR003599">
    <property type="entry name" value="Ig_sub"/>
</dbReference>
<dbReference type="GO" id="GO:0030154">
    <property type="term" value="P:cell differentiation"/>
    <property type="evidence" value="ECO:0007669"/>
    <property type="project" value="UniProtKB-ARBA"/>
</dbReference>
<feature type="domain" description="Ig-like" evidence="14">
    <location>
        <begin position="137"/>
        <end position="218"/>
    </location>
</feature>
<evidence type="ECO:0000259" key="14">
    <source>
        <dbReference type="PROSITE" id="PS50835"/>
    </source>
</evidence>
<dbReference type="PANTHER" id="PTHR44170:SF6">
    <property type="entry name" value="CONTACTIN"/>
    <property type="match status" value="1"/>
</dbReference>
<evidence type="ECO:0000256" key="13">
    <source>
        <dbReference type="SAM" id="MobiDB-lite"/>
    </source>
</evidence>
<dbReference type="InterPro" id="IPR036116">
    <property type="entry name" value="FN3_sf"/>
</dbReference>
<feature type="domain" description="Ig-like" evidence="14">
    <location>
        <begin position="577"/>
        <end position="671"/>
    </location>
</feature>
<evidence type="ECO:0000256" key="10">
    <source>
        <dbReference type="ARBA" id="ARBA00023157"/>
    </source>
</evidence>
<keyword evidence="9" id="KW-0472">Membrane</keyword>
<feature type="domain" description="Ig-like" evidence="14">
    <location>
        <begin position="327"/>
        <end position="407"/>
    </location>
</feature>
<dbReference type="PRINTS" id="PR00014">
    <property type="entry name" value="FNTYPEIII"/>
</dbReference>
<evidence type="ECO:0000313" key="16">
    <source>
        <dbReference type="EMBL" id="RWS14452.1"/>
    </source>
</evidence>
<feature type="domain" description="Fibronectin type-III" evidence="15">
    <location>
        <begin position="972"/>
        <end position="1063"/>
    </location>
</feature>
<keyword evidence="2" id="KW-0812">Transmembrane</keyword>
<keyword evidence="5" id="KW-0130">Cell adhesion</keyword>
<dbReference type="Pfam" id="PF25059">
    <property type="entry name" value="FN3_DSCAM-DSCAML_C"/>
    <property type="match status" value="1"/>
</dbReference>
<dbReference type="Gene3D" id="2.60.40.10">
    <property type="entry name" value="Immunoglobulins"/>
    <property type="match status" value="10"/>
</dbReference>
<evidence type="ECO:0000256" key="5">
    <source>
        <dbReference type="ARBA" id="ARBA00022889"/>
    </source>
</evidence>
<dbReference type="InterPro" id="IPR013106">
    <property type="entry name" value="Ig_V-set"/>
</dbReference>
<dbReference type="GO" id="GO:0045202">
    <property type="term" value="C:synapse"/>
    <property type="evidence" value="ECO:0007669"/>
    <property type="project" value="UniProtKB-SubCell"/>
</dbReference>
<evidence type="ECO:0000313" key="17">
    <source>
        <dbReference type="Proteomes" id="UP000285301"/>
    </source>
</evidence>
<dbReference type="FunFam" id="2.60.40.10:FF:000104">
    <property type="entry name" value="Down syndrome cell adhesion molecule b"/>
    <property type="match status" value="1"/>
</dbReference>
<feature type="domain" description="Ig-like" evidence="14">
    <location>
        <begin position="481"/>
        <end position="574"/>
    </location>
</feature>
<keyword evidence="11" id="KW-0393">Immunoglobulin domain</keyword>